<dbReference type="EMBL" id="AJYA01000006">
    <property type="protein sequence ID" value="EIM78416.1"/>
    <property type="molecule type" value="Genomic_DNA"/>
</dbReference>
<keyword evidence="3" id="KW-1185">Reference proteome</keyword>
<dbReference type="STRING" id="1189621.A3SI_03468"/>
<protein>
    <submittedName>
        <fullName evidence="2">Pkd domain containing protein</fullName>
    </submittedName>
</protein>
<dbReference type="AlphaFoldDB" id="I5C9B4"/>
<organism evidence="2 3">
    <name type="scientific">Nitritalea halalkaliphila LW7</name>
    <dbReference type="NCBI Taxonomy" id="1189621"/>
    <lineage>
        <taxon>Bacteria</taxon>
        <taxon>Pseudomonadati</taxon>
        <taxon>Bacteroidota</taxon>
        <taxon>Cytophagia</taxon>
        <taxon>Cytophagales</taxon>
        <taxon>Cyclobacteriaceae</taxon>
        <taxon>Nitritalea</taxon>
    </lineage>
</organism>
<reference evidence="2 3" key="1">
    <citation type="submission" date="2012-05" db="EMBL/GenBank/DDBJ databases">
        <title>Genome sequence of Nitritalea halalkaliphila LW7.</title>
        <authorList>
            <person name="Jangir P.K."/>
            <person name="Singh A."/>
            <person name="Shivaji S."/>
            <person name="Sharma R."/>
        </authorList>
    </citation>
    <scope>NUCLEOTIDE SEQUENCE [LARGE SCALE GENOMIC DNA]</scope>
    <source>
        <strain evidence="2 3">LW7</strain>
    </source>
</reference>
<gene>
    <name evidence="2" type="ORF">A3SI_03468</name>
</gene>
<dbReference type="Pfam" id="PF14292">
    <property type="entry name" value="SusE"/>
    <property type="match status" value="1"/>
</dbReference>
<dbReference type="RefSeq" id="WP_009053548.1">
    <property type="nucleotide sequence ID" value="NZ_AJYA01000006.1"/>
</dbReference>
<evidence type="ECO:0000259" key="1">
    <source>
        <dbReference type="Pfam" id="PF14292"/>
    </source>
</evidence>
<sequence length="339" mass="35929">MNIRLNFNWLLVLVALFWACNDVDQPSIIVQTPATILSAPSEIIASEADEDGVFVFTVSPADFGTNVGVEYTIQMDRPGNNFASPANIGSSNETTVEVSISEINGRAIANGITPGQMGPMEFRVRAIPAAALPTLVGAAVTINIGTMISINPDVPLTLEELTGDGTKAWKLRPTPGSWGVGPAPGDIQWFPGASVNLSLERPCTFNDRYIFSADGTFEFDTQGDFWGEGWMGVGPGCQPEANLEGTPSAAFQSGMHTFNVVPGAPNVLPQVAVTGTGAFIGFARAFNGGEIGEGQSPTNRTITYTVRSYNPDTQEMVLSINSGADGDVFWTFVLIPAED</sequence>
<comment type="caution">
    <text evidence="2">The sequence shown here is derived from an EMBL/GenBank/DDBJ whole genome shotgun (WGS) entry which is preliminary data.</text>
</comment>
<accession>I5C9B4</accession>
<evidence type="ECO:0000313" key="2">
    <source>
        <dbReference type="EMBL" id="EIM78416.1"/>
    </source>
</evidence>
<dbReference type="OrthoDB" id="5381604at2"/>
<evidence type="ECO:0000313" key="3">
    <source>
        <dbReference type="Proteomes" id="UP000005551"/>
    </source>
</evidence>
<dbReference type="Proteomes" id="UP000005551">
    <property type="component" value="Unassembled WGS sequence"/>
</dbReference>
<dbReference type="InterPro" id="IPR025970">
    <property type="entry name" value="SusE"/>
</dbReference>
<proteinExistence type="predicted"/>
<name>I5C9B4_9BACT</name>
<feature type="domain" description="SusE outer membrane protein" evidence="1">
    <location>
        <begin position="25"/>
        <end position="125"/>
    </location>
</feature>